<sequence>MEFEEFIRKMTKSAKDSNVHIMAIASDGKRVVFTYLGEPPVITEAVAIAMADSPNAWNTIKDAVDLIDKQSMKVMEINTEDEANDYLIDIHLKSKNLNNGEEGL</sequence>
<accession>F5J1A2</accession>
<organism evidence="1 2">
    <name type="scientific">Dysgonomonas gadei ATCC BAA-286</name>
    <dbReference type="NCBI Taxonomy" id="742766"/>
    <lineage>
        <taxon>Bacteria</taxon>
        <taxon>Pseudomonadati</taxon>
        <taxon>Bacteroidota</taxon>
        <taxon>Bacteroidia</taxon>
        <taxon>Bacteroidales</taxon>
        <taxon>Dysgonomonadaceae</taxon>
        <taxon>Dysgonomonas</taxon>
    </lineage>
</organism>
<dbReference type="STRING" id="742766.HMPREF9455_03119"/>
<proteinExistence type="predicted"/>
<reference evidence="1 2" key="1">
    <citation type="submission" date="2011-04" db="EMBL/GenBank/DDBJ databases">
        <title>The Genome Sequence of Dysgonomonas gadei ATCC BAA-286.</title>
        <authorList>
            <consortium name="The Broad Institute Genome Sequencing Platform"/>
            <person name="Earl A."/>
            <person name="Ward D."/>
            <person name="Feldgarden M."/>
            <person name="Gevers D."/>
            <person name="Pudlo N."/>
            <person name="Martens E."/>
            <person name="Allen-Vercoe E."/>
            <person name="Young S.K."/>
            <person name="Zeng Q."/>
            <person name="Gargeya S."/>
            <person name="Fitzgerald M."/>
            <person name="Haas B."/>
            <person name="Abouelleil A."/>
            <person name="Alvarado L."/>
            <person name="Arachchi H.M."/>
            <person name="Berlin A."/>
            <person name="Brown A."/>
            <person name="Chapman S.B."/>
            <person name="Chen Z."/>
            <person name="Dunbar C."/>
            <person name="Freedman E."/>
            <person name="Gearin G."/>
            <person name="Gellesch M."/>
            <person name="Goldberg J."/>
            <person name="Griggs A."/>
            <person name="Gujja S."/>
            <person name="Heiman D."/>
            <person name="Howarth C."/>
            <person name="Larson L."/>
            <person name="Lui A."/>
            <person name="MacDonald P.J.P."/>
            <person name="Mehta T."/>
            <person name="Montmayeur A."/>
            <person name="Murphy C."/>
            <person name="Neiman D."/>
            <person name="Pearson M."/>
            <person name="Priest M."/>
            <person name="Roberts A."/>
            <person name="Saif S."/>
            <person name="Shea T."/>
            <person name="Shenoy N."/>
            <person name="Sisk P."/>
            <person name="Stolte C."/>
            <person name="Sykes S."/>
            <person name="Yandava C."/>
            <person name="Wortman J."/>
            <person name="Nusbaum C."/>
            <person name="Birren B."/>
        </authorList>
    </citation>
    <scope>NUCLEOTIDE SEQUENCE [LARGE SCALE GENOMIC DNA]</scope>
    <source>
        <strain evidence="1 2">ATCC BAA-286</strain>
    </source>
</reference>
<gene>
    <name evidence="1" type="ORF">HMPREF9455_03119</name>
</gene>
<dbReference type="HOGENOM" id="CLU_2245681_0_0_10"/>
<comment type="caution">
    <text evidence="1">The sequence shown here is derived from an EMBL/GenBank/DDBJ whole genome shotgun (WGS) entry which is preliminary data.</text>
</comment>
<protein>
    <submittedName>
        <fullName evidence="1">Uncharacterized protein</fullName>
    </submittedName>
</protein>
<evidence type="ECO:0000313" key="2">
    <source>
        <dbReference type="Proteomes" id="UP000004913"/>
    </source>
</evidence>
<dbReference type="Proteomes" id="UP000004913">
    <property type="component" value="Unassembled WGS sequence"/>
</dbReference>
<keyword evidence="2" id="KW-1185">Reference proteome</keyword>
<evidence type="ECO:0000313" key="1">
    <source>
        <dbReference type="EMBL" id="EGK00476.1"/>
    </source>
</evidence>
<dbReference type="EMBL" id="ADLV01000036">
    <property type="protein sequence ID" value="EGK00476.1"/>
    <property type="molecule type" value="Genomic_DNA"/>
</dbReference>
<dbReference type="AlphaFoldDB" id="F5J1A2"/>
<dbReference type="RefSeq" id="WP_006800652.1">
    <property type="nucleotide sequence ID" value="NZ_GL891987.1"/>
</dbReference>
<name>F5J1A2_9BACT</name>